<proteinExistence type="predicted"/>
<dbReference type="Gene3D" id="3.30.60.10">
    <property type="entry name" value="Endochitinase-like"/>
    <property type="match status" value="1"/>
</dbReference>
<evidence type="ECO:0000313" key="6">
    <source>
        <dbReference type="Proteomes" id="UP000433876"/>
    </source>
</evidence>
<comment type="caution">
    <text evidence="5">The sequence shown here is derived from an EMBL/GenBank/DDBJ whole genome shotgun (WGS) entry which is preliminary data.</text>
</comment>
<evidence type="ECO:0000259" key="4">
    <source>
        <dbReference type="PROSITE" id="PS50941"/>
    </source>
</evidence>
<accession>A0A8S8ZV70</accession>
<feature type="signal peptide" evidence="3">
    <location>
        <begin position="1"/>
        <end position="19"/>
    </location>
</feature>
<dbReference type="InterPro" id="IPR001002">
    <property type="entry name" value="Chitin-bd_1"/>
</dbReference>
<feature type="chain" id="PRO_5035893231" description="Chitin-binding type-1 domain-containing protein" evidence="3">
    <location>
        <begin position="20"/>
        <end position="178"/>
    </location>
</feature>
<evidence type="ECO:0000313" key="5">
    <source>
        <dbReference type="EMBL" id="KAA8632162.1"/>
    </source>
</evidence>
<dbReference type="SMART" id="SM00270">
    <property type="entry name" value="ChtBD1"/>
    <property type="match status" value="1"/>
</dbReference>
<feature type="domain" description="Chitin-binding type-1" evidence="4">
    <location>
        <begin position="73"/>
        <end position="117"/>
    </location>
</feature>
<feature type="disulfide bond" evidence="2">
    <location>
        <begin position="83"/>
        <end position="95"/>
    </location>
</feature>
<dbReference type="PROSITE" id="PS50941">
    <property type="entry name" value="CHIT_BIND_I_2"/>
    <property type="match status" value="1"/>
</dbReference>
<dbReference type="Proteomes" id="UP000433876">
    <property type="component" value="Unassembled WGS sequence"/>
</dbReference>
<dbReference type="EMBL" id="NMPR01000060">
    <property type="protein sequence ID" value="KAA8632162.1"/>
    <property type="molecule type" value="Genomic_DNA"/>
</dbReference>
<keyword evidence="1 2" id="KW-0147">Chitin-binding</keyword>
<dbReference type="Pfam" id="PF00187">
    <property type="entry name" value="Chitin_bind_1"/>
    <property type="match status" value="1"/>
</dbReference>
<organism evidence="5 6">
    <name type="scientific">Sordaria macrospora</name>
    <dbReference type="NCBI Taxonomy" id="5147"/>
    <lineage>
        <taxon>Eukaryota</taxon>
        <taxon>Fungi</taxon>
        <taxon>Dikarya</taxon>
        <taxon>Ascomycota</taxon>
        <taxon>Pezizomycotina</taxon>
        <taxon>Sordariomycetes</taxon>
        <taxon>Sordariomycetidae</taxon>
        <taxon>Sordariales</taxon>
        <taxon>Sordariaceae</taxon>
        <taxon>Sordaria</taxon>
    </lineage>
</organism>
<dbReference type="VEuPathDB" id="FungiDB:SMAC_08515"/>
<evidence type="ECO:0000256" key="3">
    <source>
        <dbReference type="SAM" id="SignalP"/>
    </source>
</evidence>
<comment type="caution">
    <text evidence="2">Lacks conserved residue(s) required for the propagation of feature annotation.</text>
</comment>
<dbReference type="CDD" id="cd00035">
    <property type="entry name" value="ChtBD1"/>
    <property type="match status" value="1"/>
</dbReference>
<dbReference type="InterPro" id="IPR036861">
    <property type="entry name" value="Endochitinase-like_sf"/>
</dbReference>
<evidence type="ECO:0000256" key="1">
    <source>
        <dbReference type="ARBA" id="ARBA00022669"/>
    </source>
</evidence>
<sequence length="178" mass="19768">MKFLSLFTLTALSCSTALAKSHFVLNDRDFTLPDRHLLRALARRQHSNGTSISELRALSLDASHQFLNTRQTTGRCGANYGRCGDNLCCSDYGYCGDSVDHCYPGFDCQPAYGPMQAGVPAALNSSGAVPDPNTAHHLFYHQQHQDHDDQYYVNNQYPDLNDHVCKTNLHATAWSSVE</sequence>
<keyword evidence="3" id="KW-0732">Signal</keyword>
<evidence type="ECO:0000256" key="2">
    <source>
        <dbReference type="PROSITE-ProRule" id="PRU00261"/>
    </source>
</evidence>
<reference evidence="5 6" key="1">
    <citation type="submission" date="2017-07" db="EMBL/GenBank/DDBJ databases">
        <title>Genome sequence of the Sordaria macrospora wild type strain R19027.</title>
        <authorList>
            <person name="Nowrousian M."/>
            <person name="Teichert I."/>
            <person name="Kueck U."/>
        </authorList>
    </citation>
    <scope>NUCLEOTIDE SEQUENCE [LARGE SCALE GENOMIC DNA]</scope>
    <source>
        <strain evidence="5 6">R19027</strain>
        <tissue evidence="5">Mycelium</tissue>
    </source>
</reference>
<dbReference type="GO" id="GO:0008061">
    <property type="term" value="F:chitin binding"/>
    <property type="evidence" value="ECO:0007669"/>
    <property type="project" value="UniProtKB-UniRule"/>
</dbReference>
<keyword evidence="2" id="KW-1015">Disulfide bond</keyword>
<dbReference type="SUPFAM" id="SSF57016">
    <property type="entry name" value="Plant lectins/antimicrobial peptides"/>
    <property type="match status" value="1"/>
</dbReference>
<protein>
    <recommendedName>
        <fullName evidence="4">Chitin-binding type-1 domain-containing protein</fullName>
    </recommendedName>
</protein>
<feature type="disulfide bond" evidence="2">
    <location>
        <begin position="88"/>
        <end position="102"/>
    </location>
</feature>
<dbReference type="AlphaFoldDB" id="A0A8S8ZV70"/>
<gene>
    <name evidence="5" type="ORF">SMACR_08515</name>
</gene>
<name>A0A8S8ZV70_SORMA</name>